<dbReference type="EMBL" id="AJWZ01011614">
    <property type="protein sequence ID" value="EKC44589.1"/>
    <property type="molecule type" value="Genomic_DNA"/>
</dbReference>
<dbReference type="AlphaFoldDB" id="K1RM59"/>
<evidence type="ECO:0000313" key="1">
    <source>
        <dbReference type="EMBL" id="EKC44589.1"/>
    </source>
</evidence>
<dbReference type="Pfam" id="PF13715">
    <property type="entry name" value="CarbopepD_reg_2"/>
    <property type="match status" value="1"/>
</dbReference>
<organism evidence="1">
    <name type="scientific">human gut metagenome</name>
    <dbReference type="NCBI Taxonomy" id="408170"/>
    <lineage>
        <taxon>unclassified sequences</taxon>
        <taxon>metagenomes</taxon>
        <taxon>organismal metagenomes</taxon>
    </lineage>
</organism>
<evidence type="ECO:0008006" key="2">
    <source>
        <dbReference type="Google" id="ProtNLM"/>
    </source>
</evidence>
<sequence>MEMNLTISGKTRNFFRVFLMSLLLGILMLPAEAQNRVTVSGRLTDTGQNPLIGASVIEKGTTNGVTTDVDGRYSISVDGNATLDFSFIGYKAQSIAVMNRTQIDVVMEDDAMMIGEVVAIGYGSQRKEDLSMAVTTVKLDDVAKSRSQNLATMLQG</sequence>
<dbReference type="FunFam" id="2.60.40.1120:FF:000003">
    <property type="entry name" value="Outer membrane protein Omp121"/>
    <property type="match status" value="1"/>
</dbReference>
<accession>K1RM59</accession>
<proteinExistence type="predicted"/>
<dbReference type="Gene3D" id="2.60.40.1120">
    <property type="entry name" value="Carboxypeptidase-like, regulatory domain"/>
    <property type="match status" value="1"/>
</dbReference>
<feature type="non-terminal residue" evidence="1">
    <location>
        <position position="156"/>
    </location>
</feature>
<protein>
    <recommendedName>
        <fullName evidence="2">SusC/RagA family TonB-linked outer membrane protein</fullName>
    </recommendedName>
</protein>
<dbReference type="SUPFAM" id="SSF49464">
    <property type="entry name" value="Carboxypeptidase regulatory domain-like"/>
    <property type="match status" value="1"/>
</dbReference>
<name>K1RM59_9ZZZZ</name>
<comment type="caution">
    <text evidence="1">The sequence shown here is derived from an EMBL/GenBank/DDBJ whole genome shotgun (WGS) entry which is preliminary data.</text>
</comment>
<dbReference type="InterPro" id="IPR008969">
    <property type="entry name" value="CarboxyPept-like_regulatory"/>
</dbReference>
<reference evidence="1" key="1">
    <citation type="journal article" date="2013" name="Environ. Microbiol.">
        <title>Microbiota from the distal guts of lean and obese adolescents exhibit partial functional redundancy besides clear differences in community structure.</title>
        <authorList>
            <person name="Ferrer M."/>
            <person name="Ruiz A."/>
            <person name="Lanza F."/>
            <person name="Haange S.B."/>
            <person name="Oberbach A."/>
            <person name="Till H."/>
            <person name="Bargiela R."/>
            <person name="Campoy C."/>
            <person name="Segura M.T."/>
            <person name="Richter M."/>
            <person name="von Bergen M."/>
            <person name="Seifert J."/>
            <person name="Suarez A."/>
        </authorList>
    </citation>
    <scope>NUCLEOTIDE SEQUENCE</scope>
</reference>
<gene>
    <name evidence="1" type="ORF">OBE_17396</name>
</gene>